<evidence type="ECO:0000313" key="1">
    <source>
        <dbReference type="EMBL" id="EHA25795.1"/>
    </source>
</evidence>
<sequence>MGTEELECRSDEAELDAIMERDVVDTAGIELGVYVKPLPDEGECELLGRIALEEFAAADGWFSMDGFPVVIEDEESATDADTDTEEDGISSVEVDVDEGVVVPNEMARVPDIAGAELDTETGNVADGTVDAELV</sequence>
<proteinExistence type="predicted"/>
<dbReference type="Proteomes" id="UP000009038">
    <property type="component" value="Unassembled WGS sequence"/>
</dbReference>
<protein>
    <submittedName>
        <fullName evidence="1">Uncharacterized protein</fullName>
    </submittedName>
</protein>
<dbReference type="AlphaFoldDB" id="G3XUG7"/>
<evidence type="ECO:0000313" key="2">
    <source>
        <dbReference type="Proteomes" id="UP000009038"/>
    </source>
</evidence>
<dbReference type="OrthoDB" id="10398074at2759"/>
<dbReference type="HOGENOM" id="CLU_1895708_0_0_1"/>
<organism evidence="1 2">
    <name type="scientific">Aspergillus niger (strain ATCC 1015 / CBS 113.46 / FGSC A1144 / LSHB Ac4 / NCTC 3858a / NRRL 328 / USDA 3528.7)</name>
    <dbReference type="NCBI Taxonomy" id="380704"/>
    <lineage>
        <taxon>Eukaryota</taxon>
        <taxon>Fungi</taxon>
        <taxon>Dikarya</taxon>
        <taxon>Ascomycota</taxon>
        <taxon>Pezizomycotina</taxon>
        <taxon>Eurotiomycetes</taxon>
        <taxon>Eurotiomycetidae</taxon>
        <taxon>Eurotiales</taxon>
        <taxon>Aspergillaceae</taxon>
        <taxon>Aspergillus</taxon>
        <taxon>Aspergillus subgen. Circumdati</taxon>
    </lineage>
</organism>
<comment type="caution">
    <text evidence="1">The sequence shown here is derived from an EMBL/GenBank/DDBJ whole genome shotgun (WGS) entry which is preliminary data.</text>
</comment>
<dbReference type="EMBL" id="ACJE01000005">
    <property type="protein sequence ID" value="EHA25795.1"/>
    <property type="molecule type" value="Genomic_DNA"/>
</dbReference>
<accession>G3XUG7</accession>
<gene>
    <name evidence="1" type="ORF">ASPNIDRAFT_43792</name>
</gene>
<reference evidence="1 2" key="1">
    <citation type="journal article" date="2011" name="Genome Res.">
        <title>Comparative genomics of citric-acid-producing Aspergillus niger ATCC 1015 versus enzyme-producing CBS 513.88.</title>
        <authorList>
            <person name="Andersen M.R."/>
            <person name="Salazar M.P."/>
            <person name="Schaap P.J."/>
            <person name="van de Vondervoort P.J."/>
            <person name="Culley D."/>
            <person name="Thykaer J."/>
            <person name="Frisvad J.C."/>
            <person name="Nielsen K.F."/>
            <person name="Albang R."/>
            <person name="Albermann K."/>
            <person name="Berka R.M."/>
            <person name="Braus G.H."/>
            <person name="Braus-Stromeyer S.A."/>
            <person name="Corrochano L.M."/>
            <person name="Dai Z."/>
            <person name="van Dijck P.W."/>
            <person name="Hofmann G."/>
            <person name="Lasure L.L."/>
            <person name="Magnuson J.K."/>
            <person name="Menke H."/>
            <person name="Meijer M."/>
            <person name="Meijer S.L."/>
            <person name="Nielsen J.B."/>
            <person name="Nielsen M.L."/>
            <person name="van Ooyen A.J."/>
            <person name="Pel H.J."/>
            <person name="Poulsen L."/>
            <person name="Samson R.A."/>
            <person name="Stam H."/>
            <person name="Tsang A."/>
            <person name="van den Brink J.M."/>
            <person name="Atkins A."/>
            <person name="Aerts A."/>
            <person name="Shapiro H."/>
            <person name="Pangilinan J."/>
            <person name="Salamov A."/>
            <person name="Lou Y."/>
            <person name="Lindquist E."/>
            <person name="Lucas S."/>
            <person name="Grimwood J."/>
            <person name="Grigoriev I.V."/>
            <person name="Kubicek C.P."/>
            <person name="Martinez D."/>
            <person name="van Peij N.N."/>
            <person name="Roubos J.A."/>
            <person name="Nielsen J."/>
            <person name="Baker S.E."/>
        </authorList>
    </citation>
    <scope>NUCLEOTIDE SEQUENCE [LARGE SCALE GENOMIC DNA]</scope>
    <source>
        <strain evidence="2">ATCC 1015 / CBS 113.46 / FGSC A1144 / LSHB Ac4 / NCTC 3858a / NRRL 328 / USDA 3528.7</strain>
    </source>
</reference>
<name>G3XUG7_ASPNA</name>